<dbReference type="Proteomes" id="UP000030745">
    <property type="component" value="Unassembled WGS sequence"/>
</dbReference>
<name>A0A067D1T8_SAPPC</name>
<evidence type="ECO:0000313" key="2">
    <source>
        <dbReference type="Proteomes" id="UP000030745"/>
    </source>
</evidence>
<keyword evidence="2" id="KW-1185">Reference proteome</keyword>
<proteinExistence type="predicted"/>
<dbReference type="AlphaFoldDB" id="A0A067D1T8"/>
<dbReference type="KEGG" id="spar:SPRG_00322"/>
<dbReference type="GeneID" id="24122967"/>
<reference evidence="1 2" key="1">
    <citation type="journal article" date="2013" name="PLoS Genet.">
        <title>Distinctive expansion of potential virulence genes in the genome of the oomycete fish pathogen Saprolegnia parasitica.</title>
        <authorList>
            <person name="Jiang R.H."/>
            <person name="de Bruijn I."/>
            <person name="Haas B.J."/>
            <person name="Belmonte R."/>
            <person name="Lobach L."/>
            <person name="Christie J."/>
            <person name="van den Ackerveken G."/>
            <person name="Bottin A."/>
            <person name="Bulone V."/>
            <person name="Diaz-Moreno S.M."/>
            <person name="Dumas B."/>
            <person name="Fan L."/>
            <person name="Gaulin E."/>
            <person name="Govers F."/>
            <person name="Grenville-Briggs L.J."/>
            <person name="Horner N.R."/>
            <person name="Levin J.Z."/>
            <person name="Mammella M."/>
            <person name="Meijer H.J."/>
            <person name="Morris P."/>
            <person name="Nusbaum C."/>
            <person name="Oome S."/>
            <person name="Phillips A.J."/>
            <person name="van Rooyen D."/>
            <person name="Rzeszutek E."/>
            <person name="Saraiva M."/>
            <person name="Secombes C.J."/>
            <person name="Seidl M.F."/>
            <person name="Snel B."/>
            <person name="Stassen J.H."/>
            <person name="Sykes S."/>
            <person name="Tripathy S."/>
            <person name="van den Berg H."/>
            <person name="Vega-Arreguin J.C."/>
            <person name="Wawra S."/>
            <person name="Young S.K."/>
            <person name="Zeng Q."/>
            <person name="Dieguez-Uribeondo J."/>
            <person name="Russ C."/>
            <person name="Tyler B.M."/>
            <person name="van West P."/>
        </authorList>
    </citation>
    <scope>NUCLEOTIDE SEQUENCE [LARGE SCALE GENOMIC DNA]</scope>
    <source>
        <strain evidence="1 2">CBS 223.65</strain>
    </source>
</reference>
<accession>A0A067D1T8</accession>
<dbReference type="EMBL" id="KK583189">
    <property type="protein sequence ID" value="KDO35475.1"/>
    <property type="molecule type" value="Genomic_DNA"/>
</dbReference>
<dbReference type="RefSeq" id="XP_012193812.1">
    <property type="nucleotide sequence ID" value="XM_012338422.1"/>
</dbReference>
<protein>
    <submittedName>
        <fullName evidence="1">Uncharacterized protein</fullName>
    </submittedName>
</protein>
<organism evidence="1 2">
    <name type="scientific">Saprolegnia parasitica (strain CBS 223.65)</name>
    <dbReference type="NCBI Taxonomy" id="695850"/>
    <lineage>
        <taxon>Eukaryota</taxon>
        <taxon>Sar</taxon>
        <taxon>Stramenopiles</taxon>
        <taxon>Oomycota</taxon>
        <taxon>Saprolegniomycetes</taxon>
        <taxon>Saprolegniales</taxon>
        <taxon>Saprolegniaceae</taxon>
        <taxon>Saprolegnia</taxon>
    </lineage>
</organism>
<sequence>MSKKVFRSVLDHVASFYTRYLAPRTASAASATCGRTTALSRLDKDDDDETLTHADHQHDDKSELQELWNKFKPVELSGTTLECSRGSRC</sequence>
<gene>
    <name evidence="1" type="ORF">SPRG_00322</name>
</gene>
<evidence type="ECO:0000313" key="1">
    <source>
        <dbReference type="EMBL" id="KDO35475.1"/>
    </source>
</evidence>
<dbReference type="VEuPathDB" id="FungiDB:SPRG_00322"/>